<evidence type="ECO:0000256" key="1">
    <source>
        <dbReference type="ARBA" id="ARBA00004414"/>
    </source>
</evidence>
<evidence type="ECO:0000313" key="13">
    <source>
        <dbReference type="WBParaSite" id="PSAMB.scaffold7935size6868.g30735.t1"/>
    </source>
</evidence>
<keyword evidence="7 9" id="KW-0472">Membrane</keyword>
<dbReference type="PROSITE" id="PS51837">
    <property type="entry name" value="LITAF"/>
    <property type="match status" value="1"/>
</dbReference>
<feature type="compositionally biased region" description="Pro residues" evidence="8">
    <location>
        <begin position="30"/>
        <end position="46"/>
    </location>
</feature>
<dbReference type="GO" id="GO:0031902">
    <property type="term" value="C:late endosome membrane"/>
    <property type="evidence" value="ECO:0007669"/>
    <property type="project" value="UniProtKB-SubCell"/>
</dbReference>
<feature type="transmembrane region" description="Helical" evidence="9">
    <location>
        <begin position="104"/>
        <end position="127"/>
    </location>
</feature>
<keyword evidence="5" id="KW-0479">Metal-binding</keyword>
<dbReference type="InterPro" id="IPR037519">
    <property type="entry name" value="LITAF_fam"/>
</dbReference>
<dbReference type="GO" id="GO:0005765">
    <property type="term" value="C:lysosomal membrane"/>
    <property type="evidence" value="ECO:0007669"/>
    <property type="project" value="UniProtKB-SubCell"/>
</dbReference>
<evidence type="ECO:0000259" key="10">
    <source>
        <dbReference type="PROSITE" id="PS51837"/>
    </source>
</evidence>
<dbReference type="Pfam" id="PF10601">
    <property type="entry name" value="zf-LITAF-like"/>
    <property type="match status" value="1"/>
</dbReference>
<proteinExistence type="inferred from homology"/>
<evidence type="ECO:0000256" key="3">
    <source>
        <dbReference type="ARBA" id="ARBA00004630"/>
    </source>
</evidence>
<evidence type="ECO:0000313" key="12">
    <source>
        <dbReference type="WBParaSite" id="PSAMB.scaffold7669size7292.g30377.t1"/>
    </source>
</evidence>
<evidence type="ECO:0000256" key="8">
    <source>
        <dbReference type="SAM" id="MobiDB-lite"/>
    </source>
</evidence>
<evidence type="ECO:0000313" key="11">
    <source>
        <dbReference type="Proteomes" id="UP000887566"/>
    </source>
</evidence>
<dbReference type="GO" id="GO:0008270">
    <property type="term" value="F:zinc ion binding"/>
    <property type="evidence" value="ECO:0007669"/>
    <property type="project" value="TreeGrafter"/>
</dbReference>
<dbReference type="SMART" id="SM00714">
    <property type="entry name" value="LITAF"/>
    <property type="match status" value="1"/>
</dbReference>
<dbReference type="AlphaFoldDB" id="A0A914XD50"/>
<comment type="subcellular location">
    <subcellularLocation>
        <location evidence="2">Endosome membrane</location>
        <topology evidence="2">Peripheral membrane protein</topology>
    </subcellularLocation>
    <subcellularLocation>
        <location evidence="1">Late endosome membrane</location>
    </subcellularLocation>
    <subcellularLocation>
        <location evidence="3">Lysosome membrane</location>
        <topology evidence="3">Peripheral membrane protein</topology>
        <orientation evidence="3">Cytoplasmic side</orientation>
    </subcellularLocation>
</comment>
<dbReference type="Proteomes" id="UP000887566">
    <property type="component" value="Unplaced"/>
</dbReference>
<feature type="domain" description="LITAF" evidence="10">
    <location>
        <begin position="67"/>
        <end position="151"/>
    </location>
</feature>
<dbReference type="InterPro" id="IPR006629">
    <property type="entry name" value="LITAF"/>
</dbReference>
<evidence type="ECO:0000256" key="7">
    <source>
        <dbReference type="ARBA" id="ARBA00023136"/>
    </source>
</evidence>
<evidence type="ECO:0000256" key="2">
    <source>
        <dbReference type="ARBA" id="ARBA00004481"/>
    </source>
</evidence>
<dbReference type="WBParaSite" id="PSAMB.scaffold7935size6868.g30735.t1">
    <property type="protein sequence ID" value="PSAMB.scaffold7935size6868.g30735.t1"/>
    <property type="gene ID" value="PSAMB.scaffold7935size6868.g30735"/>
</dbReference>
<keyword evidence="11" id="KW-1185">Reference proteome</keyword>
<protein>
    <submittedName>
        <fullName evidence="12 13">LITAF domain-containing protein</fullName>
    </submittedName>
</protein>
<keyword evidence="6" id="KW-0862">Zinc</keyword>
<dbReference type="PANTHER" id="PTHR23292:SF6">
    <property type="entry name" value="FI16602P1-RELATED"/>
    <property type="match status" value="1"/>
</dbReference>
<accession>A0A914XD50</accession>
<evidence type="ECO:0000256" key="9">
    <source>
        <dbReference type="SAM" id="Phobius"/>
    </source>
</evidence>
<feature type="region of interest" description="Disordered" evidence="8">
    <location>
        <begin position="1"/>
        <end position="47"/>
    </location>
</feature>
<comment type="similarity">
    <text evidence="4">Belongs to the CDIP1/LITAF family.</text>
</comment>
<evidence type="ECO:0000256" key="5">
    <source>
        <dbReference type="ARBA" id="ARBA00022723"/>
    </source>
</evidence>
<evidence type="ECO:0000256" key="6">
    <source>
        <dbReference type="ARBA" id="ARBA00022833"/>
    </source>
</evidence>
<evidence type="ECO:0000256" key="4">
    <source>
        <dbReference type="ARBA" id="ARBA00005975"/>
    </source>
</evidence>
<reference evidence="12 13" key="1">
    <citation type="submission" date="2022-11" db="UniProtKB">
        <authorList>
            <consortium name="WormBaseParasite"/>
        </authorList>
    </citation>
    <scope>IDENTIFICATION</scope>
</reference>
<dbReference type="WBParaSite" id="PSAMB.scaffold7669size7292.g30377.t1">
    <property type="protein sequence ID" value="PSAMB.scaffold7669size7292.g30377.t1"/>
    <property type="gene ID" value="PSAMB.scaffold7669size7292.g30377"/>
</dbReference>
<keyword evidence="9" id="KW-1133">Transmembrane helix</keyword>
<organism evidence="11 13">
    <name type="scientific">Plectus sambesii</name>
    <dbReference type="NCBI Taxonomy" id="2011161"/>
    <lineage>
        <taxon>Eukaryota</taxon>
        <taxon>Metazoa</taxon>
        <taxon>Ecdysozoa</taxon>
        <taxon>Nematoda</taxon>
        <taxon>Chromadorea</taxon>
        <taxon>Plectida</taxon>
        <taxon>Plectina</taxon>
        <taxon>Plectoidea</taxon>
        <taxon>Plectidae</taxon>
        <taxon>Plectus</taxon>
    </lineage>
</organism>
<dbReference type="PANTHER" id="PTHR23292">
    <property type="entry name" value="LIPOPOLYSACCHARIDE-INDUCED TUMOR NECROSIS FACTOR-ALPHA FACTOR"/>
    <property type="match status" value="1"/>
</dbReference>
<keyword evidence="9" id="KW-0812">Transmembrane</keyword>
<name>A0A914XD50_9BILA</name>
<sequence length="152" mass="16295">MSSDAPPPYEAATGSNPSPHAPPVENYSKPPYPPMPQHHMPPPPPGYVHTAHVPVNAGMAPPMVGTTTTTVYVGAPAYGPYPNNTMCPKCHAQIVTQTQVRAGLLAWLICGGLVLIGCWLGCCLIPFCVDECQDIDHTCPNCKQFLGSYRRI</sequence>